<accession>A5BKF0</accession>
<dbReference type="InterPro" id="IPR044824">
    <property type="entry name" value="MAIN-like"/>
</dbReference>
<name>A5BKF0_VITVI</name>
<sequence length="197" mass="22394">MNPHIRRYVMQSRFYGVYRVGHISLDWPLITSLVERWQPETHTFHLPIRDMTVTLQDVAMILGLRIHGPPITGTCDIDWSLLCSELLGVVPPPSQIRGSSISARWLLLAYLYRKLCRVSLDSATEISGPITLLQLWSWERLHVGQPDFGRPPVPIVVPHVHDDVVDGLHDHLLLDEALCGPTFFTCAPTRLARLAFY</sequence>
<feature type="domain" description="Aminotransferase-like plant mobile" evidence="1">
    <location>
        <begin position="14"/>
        <end position="106"/>
    </location>
</feature>
<dbReference type="PANTHER" id="PTHR46033:SF8">
    <property type="entry name" value="PROTEIN MAINTENANCE OF MERISTEMS-LIKE"/>
    <property type="match status" value="1"/>
</dbReference>
<feature type="domain" description="Aminotransferase-like plant mobile" evidence="1">
    <location>
        <begin position="107"/>
        <end position="148"/>
    </location>
</feature>
<organism evidence="2">
    <name type="scientific">Vitis vinifera</name>
    <name type="common">Grape</name>
    <dbReference type="NCBI Taxonomy" id="29760"/>
    <lineage>
        <taxon>Eukaryota</taxon>
        <taxon>Viridiplantae</taxon>
        <taxon>Streptophyta</taxon>
        <taxon>Embryophyta</taxon>
        <taxon>Tracheophyta</taxon>
        <taxon>Spermatophyta</taxon>
        <taxon>Magnoliopsida</taxon>
        <taxon>eudicotyledons</taxon>
        <taxon>Gunneridae</taxon>
        <taxon>Pentapetalae</taxon>
        <taxon>rosids</taxon>
        <taxon>Vitales</taxon>
        <taxon>Vitaceae</taxon>
        <taxon>Viteae</taxon>
        <taxon>Vitis</taxon>
    </lineage>
</organism>
<reference evidence="2" key="1">
    <citation type="journal article" date="2007" name="PLoS ONE">
        <title>The first genome sequence of an elite grapevine cultivar (Pinot noir Vitis vinifera L.): coping with a highly heterozygous genome.</title>
        <authorList>
            <person name="Velasco R."/>
            <person name="Zharkikh A."/>
            <person name="Troggio M."/>
            <person name="Cartwright D.A."/>
            <person name="Cestaro A."/>
            <person name="Pruss D."/>
            <person name="Pindo M."/>
            <person name="FitzGerald L.M."/>
            <person name="Vezzulli S."/>
            <person name="Reid J."/>
            <person name="Malacarne G."/>
            <person name="Iliev D."/>
            <person name="Coppola G."/>
            <person name="Wardell B."/>
            <person name="Micheletti D."/>
            <person name="Macalma T."/>
            <person name="Facci M."/>
            <person name="Mitchell J.T."/>
            <person name="Perazzolli M."/>
            <person name="Eldredge G."/>
            <person name="Gatto P."/>
            <person name="Oyzerski R."/>
            <person name="Moretto M."/>
            <person name="Gutin N."/>
            <person name="Stefanini M."/>
            <person name="Chen Y."/>
            <person name="Segala C."/>
            <person name="Davenport C."/>
            <person name="Dematte L."/>
            <person name="Mraz A."/>
            <person name="Battilana J."/>
            <person name="Stormo K."/>
            <person name="Costa F."/>
            <person name="Tao Q."/>
            <person name="Si-Ammour A."/>
            <person name="Harkins T."/>
            <person name="Lackey A."/>
            <person name="Perbost C."/>
            <person name="Taillon B."/>
            <person name="Stella A."/>
            <person name="Solovyev V."/>
            <person name="Fawcett J.A."/>
            <person name="Sterck L."/>
            <person name="Vandepoele K."/>
            <person name="Grando S.M."/>
            <person name="Toppo S."/>
            <person name="Moser C."/>
            <person name="Lanchbury J."/>
            <person name="Bogden R."/>
            <person name="Skolnick M."/>
            <person name="Sgaramella V."/>
            <person name="Bhatnagar S.K."/>
            <person name="Fontana P."/>
            <person name="Gutin A."/>
            <person name="Van de Peer Y."/>
            <person name="Salamini F."/>
            <person name="Viola R."/>
        </authorList>
    </citation>
    <scope>NUCLEOTIDE SEQUENCE</scope>
</reference>
<dbReference type="GO" id="GO:0010073">
    <property type="term" value="P:meristem maintenance"/>
    <property type="evidence" value="ECO:0007669"/>
    <property type="project" value="InterPro"/>
</dbReference>
<dbReference type="InterPro" id="IPR019557">
    <property type="entry name" value="AminoTfrase-like_pln_mobile"/>
</dbReference>
<evidence type="ECO:0000313" key="2">
    <source>
        <dbReference type="EMBL" id="CAN61467.1"/>
    </source>
</evidence>
<protein>
    <recommendedName>
        <fullName evidence="1">Aminotransferase-like plant mobile domain-containing protein</fullName>
    </recommendedName>
</protein>
<gene>
    <name evidence="2" type="ORF">VITISV_019184</name>
</gene>
<dbReference type="EMBL" id="AM462588">
    <property type="protein sequence ID" value="CAN61467.1"/>
    <property type="molecule type" value="Genomic_DNA"/>
</dbReference>
<dbReference type="Pfam" id="PF10536">
    <property type="entry name" value="PMD"/>
    <property type="match status" value="2"/>
</dbReference>
<dbReference type="PANTHER" id="PTHR46033">
    <property type="entry name" value="PROTEIN MAIN-LIKE 2"/>
    <property type="match status" value="1"/>
</dbReference>
<proteinExistence type="predicted"/>
<dbReference type="AlphaFoldDB" id="A5BKF0"/>
<evidence type="ECO:0000259" key="1">
    <source>
        <dbReference type="Pfam" id="PF10536"/>
    </source>
</evidence>